<dbReference type="PANTHER" id="PTHR30531:SF12">
    <property type="entry name" value="FLAGELLAR BIOSYNTHETIC PROTEIN FLHB"/>
    <property type="match status" value="1"/>
</dbReference>
<dbReference type="Pfam" id="PF01312">
    <property type="entry name" value="Bac_export_2"/>
    <property type="match status" value="1"/>
</dbReference>
<gene>
    <name evidence="13" type="primary">flhB</name>
    <name evidence="15" type="ORF">BTN50_0674</name>
</gene>
<evidence type="ECO:0000313" key="16">
    <source>
        <dbReference type="Proteomes" id="UP000218160"/>
    </source>
</evidence>
<evidence type="ECO:0000256" key="10">
    <source>
        <dbReference type="ARBA" id="ARBA00023136"/>
    </source>
</evidence>
<accession>A0A291B863</accession>
<comment type="similarity">
    <text evidence="2 13">Belongs to the type III secretion exporter family.</text>
</comment>
<dbReference type="FunFam" id="3.40.1690.10:FF:000001">
    <property type="entry name" value="Flagellar biosynthetic protein FlhB"/>
    <property type="match status" value="1"/>
</dbReference>
<evidence type="ECO:0000256" key="7">
    <source>
        <dbReference type="ARBA" id="ARBA00022795"/>
    </source>
</evidence>
<dbReference type="GO" id="GO:0044780">
    <property type="term" value="P:bacterial-type flagellum assembly"/>
    <property type="evidence" value="ECO:0007669"/>
    <property type="project" value="InterPro"/>
</dbReference>
<feature type="transmembrane region" description="Helical" evidence="13">
    <location>
        <begin position="189"/>
        <end position="214"/>
    </location>
</feature>
<dbReference type="SUPFAM" id="SSF160544">
    <property type="entry name" value="EscU C-terminal domain-like"/>
    <property type="match status" value="1"/>
</dbReference>
<evidence type="ECO:0000256" key="8">
    <source>
        <dbReference type="ARBA" id="ARBA00022927"/>
    </source>
</evidence>
<dbReference type="KEGG" id="elux:BTN50_0674"/>
<feature type="transmembrane region" description="Helical" evidence="13">
    <location>
        <begin position="33"/>
        <end position="51"/>
    </location>
</feature>
<dbReference type="GO" id="GO:0009306">
    <property type="term" value="P:protein secretion"/>
    <property type="evidence" value="ECO:0007669"/>
    <property type="project" value="InterPro"/>
</dbReference>
<keyword evidence="15" id="KW-0966">Cell projection</keyword>
<keyword evidence="10 13" id="KW-0472">Membrane</keyword>
<dbReference type="Gene3D" id="6.10.250.2080">
    <property type="match status" value="1"/>
</dbReference>
<dbReference type="NCBIfam" id="TIGR00328">
    <property type="entry name" value="flhB"/>
    <property type="match status" value="1"/>
</dbReference>
<keyword evidence="16" id="KW-1185">Reference proteome</keyword>
<keyword evidence="8 13" id="KW-0653">Protein transport</keyword>
<keyword evidence="15" id="KW-0282">Flagellum</keyword>
<evidence type="ECO:0000256" key="4">
    <source>
        <dbReference type="ARBA" id="ARBA00022448"/>
    </source>
</evidence>
<evidence type="ECO:0000256" key="13">
    <source>
        <dbReference type="RuleBase" id="RU364091"/>
    </source>
</evidence>
<dbReference type="Proteomes" id="UP000218160">
    <property type="component" value="Chromosome 1"/>
</dbReference>
<evidence type="ECO:0000313" key="15">
    <source>
        <dbReference type="EMBL" id="ATF09191.1"/>
    </source>
</evidence>
<dbReference type="PANTHER" id="PTHR30531">
    <property type="entry name" value="FLAGELLAR BIOSYNTHETIC PROTEIN FLHB"/>
    <property type="match status" value="1"/>
</dbReference>
<feature type="transmembrane region" description="Helical" evidence="13">
    <location>
        <begin position="96"/>
        <end position="121"/>
    </location>
</feature>
<evidence type="ECO:0000256" key="5">
    <source>
        <dbReference type="ARBA" id="ARBA00022475"/>
    </source>
</evidence>
<evidence type="ECO:0000256" key="9">
    <source>
        <dbReference type="ARBA" id="ARBA00022989"/>
    </source>
</evidence>
<proteinExistence type="inferred from homology"/>
<evidence type="ECO:0000256" key="14">
    <source>
        <dbReference type="SAM" id="MobiDB-lite"/>
    </source>
</evidence>
<evidence type="ECO:0000256" key="1">
    <source>
        <dbReference type="ARBA" id="ARBA00004651"/>
    </source>
</evidence>
<dbReference type="OrthoDB" id="9807950at2"/>
<evidence type="ECO:0000256" key="2">
    <source>
        <dbReference type="ARBA" id="ARBA00010690"/>
    </source>
</evidence>
<comment type="subcellular location">
    <subcellularLocation>
        <location evidence="1">Cell membrane</location>
        <topology evidence="1">Multi-pass membrane protein</topology>
    </subcellularLocation>
</comment>
<keyword evidence="9 13" id="KW-1133">Transmembrane helix</keyword>
<dbReference type="RefSeq" id="WP_096618949.1">
    <property type="nucleotide sequence ID" value="NZ_CP020660.1"/>
</dbReference>
<keyword evidence="7 13" id="KW-1005">Bacterial flagellum biogenesis</keyword>
<feature type="transmembrane region" description="Helical" evidence="13">
    <location>
        <begin position="142"/>
        <end position="165"/>
    </location>
</feature>
<dbReference type="GO" id="GO:0005886">
    <property type="term" value="C:plasma membrane"/>
    <property type="evidence" value="ECO:0007669"/>
    <property type="project" value="UniProtKB-SubCell"/>
</dbReference>
<evidence type="ECO:0000256" key="11">
    <source>
        <dbReference type="ARBA" id="ARBA00023225"/>
    </source>
</evidence>
<dbReference type="InterPro" id="IPR006135">
    <property type="entry name" value="T3SS_substrate_exporter"/>
</dbReference>
<keyword evidence="4 13" id="KW-0813">Transport</keyword>
<evidence type="ECO:0000256" key="6">
    <source>
        <dbReference type="ARBA" id="ARBA00022692"/>
    </source>
</evidence>
<keyword evidence="15" id="KW-0969">Cilium</keyword>
<protein>
    <recommendedName>
        <fullName evidence="3 13">Flagellar biosynthetic protein FlhB</fullName>
    </recommendedName>
</protein>
<reference evidence="16" key="1">
    <citation type="submission" date="2017-04" db="EMBL/GenBank/DDBJ databases">
        <title>Genome evolution of the luminous symbionts of deep sea anglerfish.</title>
        <authorList>
            <person name="Hendry T.A."/>
        </authorList>
    </citation>
    <scope>NUCLEOTIDE SEQUENCE [LARGE SCALE GENOMIC DNA]</scope>
</reference>
<feature type="region of interest" description="Disordered" evidence="14">
    <location>
        <begin position="1"/>
        <end position="28"/>
    </location>
</feature>
<dbReference type="Gene3D" id="3.40.1690.10">
    <property type="entry name" value="secretion proteins EscU"/>
    <property type="match status" value="1"/>
</dbReference>
<evidence type="ECO:0000256" key="3">
    <source>
        <dbReference type="ARBA" id="ARBA00021622"/>
    </source>
</evidence>
<keyword evidence="5 13" id="KW-1003">Cell membrane</keyword>
<dbReference type="AlphaFoldDB" id="A0A291B863"/>
<sequence>MMENDGQERTEDATPRRREKAREKGQLPRSRELASVSVLILGVVALMWLGGGLGETLLEVMRKFFTLTKEDIFDVTSLGIIIYGVIFDVASPLVIILVVIFIAGLIGTLALGGASFSWEAARPKLSKINPLQGLKRMFSKQSIVELIKSILKVAMVSSVASYLIWVNIEKFFQLNIETFPVNLYHALDLLLHFILLISCSLLVVVATDVPFQIWQHNNQLKMTKQAIKDEYKDTEGKPEVKGRIRMLQREMAQRRMMGEVASADVIITNPEHYSVALRYDKKIDKAPIMVAKGSNLLALKIREIAEEYDIIIVPAPPLARAVYYSTELEQYIPDGLFAAIAQLLAYVFQLKQYKKGRGRKPKTLIEEQMPIPIKLQC</sequence>
<dbReference type="InterPro" id="IPR006136">
    <property type="entry name" value="FlhB"/>
</dbReference>
<dbReference type="InterPro" id="IPR029025">
    <property type="entry name" value="T3SS_substrate_exporter_C"/>
</dbReference>
<keyword evidence="11 13" id="KW-1006">Bacterial flagellum protein export</keyword>
<dbReference type="EMBL" id="CP020660">
    <property type="protein sequence ID" value="ATF09191.1"/>
    <property type="molecule type" value="Genomic_DNA"/>
</dbReference>
<comment type="function">
    <text evidence="12 13">Required for formation of the rod structure in the basal body of the flagellar apparatus. Together with FliI and FliH, may constitute the export apparatus of flagellin.</text>
</comment>
<dbReference type="PRINTS" id="PR00950">
    <property type="entry name" value="TYPE3IMSPROT"/>
</dbReference>
<keyword evidence="6 13" id="KW-0812">Transmembrane</keyword>
<evidence type="ECO:0000256" key="12">
    <source>
        <dbReference type="ARBA" id="ARBA00025078"/>
    </source>
</evidence>
<organism evidence="15 16">
    <name type="scientific">Candidatus Enterovibrio altilux</name>
    <dbReference type="NCBI Taxonomy" id="1927128"/>
    <lineage>
        <taxon>Bacteria</taxon>
        <taxon>Pseudomonadati</taxon>
        <taxon>Pseudomonadota</taxon>
        <taxon>Gammaproteobacteria</taxon>
        <taxon>Vibrionales</taxon>
        <taxon>Vibrionaceae</taxon>
        <taxon>Enterovibrio</taxon>
    </lineage>
</organism>
<name>A0A291B863_9GAMM</name>